<dbReference type="Proteomes" id="UP000694240">
    <property type="component" value="Chromosome 12"/>
</dbReference>
<protein>
    <recommendedName>
        <fullName evidence="5">Transmembrane protein</fullName>
    </recommendedName>
</protein>
<gene>
    <name evidence="2" type="ORF">ISN45_Aa07g005220</name>
    <name evidence="3" type="ORF">ISN45_Aa07g026790</name>
</gene>
<evidence type="ECO:0000313" key="2">
    <source>
        <dbReference type="EMBL" id="KAG7540299.1"/>
    </source>
</evidence>
<dbReference type="EMBL" id="JAEFBK010000012">
    <property type="protein sequence ID" value="KAG7542720.1"/>
    <property type="molecule type" value="Genomic_DNA"/>
</dbReference>
<name>A0A8T1Y743_9BRAS</name>
<dbReference type="EMBL" id="JAEFBK010000012">
    <property type="protein sequence ID" value="KAG7540299.1"/>
    <property type="molecule type" value="Genomic_DNA"/>
</dbReference>
<keyword evidence="1" id="KW-0472">Membrane</keyword>
<keyword evidence="4" id="KW-1185">Reference proteome</keyword>
<evidence type="ECO:0008006" key="5">
    <source>
        <dbReference type="Google" id="ProtNLM"/>
    </source>
</evidence>
<reference evidence="2 4" key="1">
    <citation type="submission" date="2020-12" db="EMBL/GenBank/DDBJ databases">
        <title>Concerted genomic and epigenomic changes stabilize Arabidopsis allopolyploids.</title>
        <authorList>
            <person name="Chen Z."/>
        </authorList>
    </citation>
    <scope>NUCLEOTIDE SEQUENCE [LARGE SCALE GENOMIC DNA]</scope>
    <source>
        <strain evidence="2">Allo738</strain>
        <tissue evidence="2">Leaf</tissue>
    </source>
</reference>
<dbReference type="AlphaFoldDB" id="A0A8T1Y743"/>
<comment type="caution">
    <text evidence="2">The sequence shown here is derived from an EMBL/GenBank/DDBJ whole genome shotgun (WGS) entry which is preliminary data.</text>
</comment>
<proteinExistence type="predicted"/>
<accession>A0A8T1Y743</accession>
<sequence length="78" mass="8617">MNQNPDLGEFWVAWLLPTVSLSILFDFNGPAFLTFSIASFEVRLAIIGSQDVFGCSFAGNCAGFCLHILAEKLWVPVY</sequence>
<evidence type="ECO:0000313" key="3">
    <source>
        <dbReference type="EMBL" id="KAG7542720.1"/>
    </source>
</evidence>
<keyword evidence="1" id="KW-0812">Transmembrane</keyword>
<feature type="transmembrane region" description="Helical" evidence="1">
    <location>
        <begin position="12"/>
        <end position="40"/>
    </location>
</feature>
<keyword evidence="1" id="KW-1133">Transmembrane helix</keyword>
<feature type="transmembrane region" description="Helical" evidence="1">
    <location>
        <begin position="52"/>
        <end position="70"/>
    </location>
</feature>
<evidence type="ECO:0000256" key="1">
    <source>
        <dbReference type="SAM" id="Phobius"/>
    </source>
</evidence>
<evidence type="ECO:0000313" key="4">
    <source>
        <dbReference type="Proteomes" id="UP000694240"/>
    </source>
</evidence>
<organism evidence="2 4">
    <name type="scientific">Arabidopsis thaliana x Arabidopsis arenosa</name>
    <dbReference type="NCBI Taxonomy" id="1240361"/>
    <lineage>
        <taxon>Eukaryota</taxon>
        <taxon>Viridiplantae</taxon>
        <taxon>Streptophyta</taxon>
        <taxon>Embryophyta</taxon>
        <taxon>Tracheophyta</taxon>
        <taxon>Spermatophyta</taxon>
        <taxon>Magnoliopsida</taxon>
        <taxon>eudicotyledons</taxon>
        <taxon>Gunneridae</taxon>
        <taxon>Pentapetalae</taxon>
        <taxon>rosids</taxon>
        <taxon>malvids</taxon>
        <taxon>Brassicales</taxon>
        <taxon>Brassicaceae</taxon>
        <taxon>Camelineae</taxon>
        <taxon>Arabidopsis</taxon>
    </lineage>
</organism>